<evidence type="ECO:0000259" key="5">
    <source>
        <dbReference type="SMART" id="SM00249"/>
    </source>
</evidence>
<feature type="compositionally biased region" description="Basic residues" evidence="4">
    <location>
        <begin position="73"/>
        <end position="87"/>
    </location>
</feature>
<dbReference type="SMART" id="SM00249">
    <property type="entry name" value="PHD"/>
    <property type="match status" value="1"/>
</dbReference>
<keyword evidence="1" id="KW-0479">Metal-binding</keyword>
<dbReference type="InterPro" id="IPR013083">
    <property type="entry name" value="Znf_RING/FYVE/PHD"/>
</dbReference>
<accession>A0A7R9H2P6</accession>
<dbReference type="InterPro" id="IPR001965">
    <property type="entry name" value="Znf_PHD"/>
</dbReference>
<evidence type="ECO:0000313" key="6">
    <source>
        <dbReference type="EMBL" id="CAD7406663.1"/>
    </source>
</evidence>
<dbReference type="InterPro" id="IPR011011">
    <property type="entry name" value="Znf_FYVE_PHD"/>
</dbReference>
<feature type="region of interest" description="Disordered" evidence="4">
    <location>
        <begin position="73"/>
        <end position="107"/>
    </location>
</feature>
<dbReference type="GO" id="GO:0008270">
    <property type="term" value="F:zinc ion binding"/>
    <property type="evidence" value="ECO:0007669"/>
    <property type="project" value="UniProtKB-KW"/>
</dbReference>
<name>A0A7R9H2P6_TIMCR</name>
<dbReference type="EMBL" id="OC319906">
    <property type="protein sequence ID" value="CAD7406663.1"/>
    <property type="molecule type" value="Genomic_DNA"/>
</dbReference>
<keyword evidence="2" id="KW-0863">Zinc-finger</keyword>
<feature type="domain" description="Zinc finger PHD-type" evidence="5">
    <location>
        <begin position="118"/>
        <end position="161"/>
    </location>
</feature>
<proteinExistence type="predicted"/>
<dbReference type="Gene3D" id="3.30.40.10">
    <property type="entry name" value="Zinc/RING finger domain, C3HC4 (zinc finger)"/>
    <property type="match status" value="1"/>
</dbReference>
<dbReference type="AlphaFoldDB" id="A0A7R9H2P6"/>
<evidence type="ECO:0000256" key="1">
    <source>
        <dbReference type="ARBA" id="ARBA00022723"/>
    </source>
</evidence>
<dbReference type="SUPFAM" id="SSF57903">
    <property type="entry name" value="FYVE/PHD zinc finger"/>
    <property type="match status" value="1"/>
</dbReference>
<reference evidence="6" key="1">
    <citation type="submission" date="2020-11" db="EMBL/GenBank/DDBJ databases">
        <authorList>
            <person name="Tran Van P."/>
        </authorList>
    </citation>
    <scope>NUCLEOTIDE SEQUENCE</scope>
</reference>
<evidence type="ECO:0000256" key="3">
    <source>
        <dbReference type="ARBA" id="ARBA00022833"/>
    </source>
</evidence>
<evidence type="ECO:0000256" key="4">
    <source>
        <dbReference type="SAM" id="MobiDB-lite"/>
    </source>
</evidence>
<feature type="region of interest" description="Disordered" evidence="4">
    <location>
        <begin position="28"/>
        <end position="52"/>
    </location>
</feature>
<organism evidence="6">
    <name type="scientific">Timema cristinae</name>
    <name type="common">Walking stick</name>
    <dbReference type="NCBI Taxonomy" id="61476"/>
    <lineage>
        <taxon>Eukaryota</taxon>
        <taxon>Metazoa</taxon>
        <taxon>Ecdysozoa</taxon>
        <taxon>Arthropoda</taxon>
        <taxon>Hexapoda</taxon>
        <taxon>Insecta</taxon>
        <taxon>Pterygota</taxon>
        <taxon>Neoptera</taxon>
        <taxon>Polyneoptera</taxon>
        <taxon>Phasmatodea</taxon>
        <taxon>Timematodea</taxon>
        <taxon>Timematoidea</taxon>
        <taxon>Timematidae</taxon>
        <taxon>Timema</taxon>
    </lineage>
</organism>
<keyword evidence="3" id="KW-0862">Zinc</keyword>
<gene>
    <name evidence="6" type="ORF">TCEB3V08_LOCUS8631</name>
</gene>
<protein>
    <recommendedName>
        <fullName evidence="5">Zinc finger PHD-type domain-containing protein</fullName>
    </recommendedName>
</protein>
<sequence>MSKAVSGMKSRKFSVQGASNKFCVPRRTLRRHLEDDGPLKKSKLGGKPTLTSEQQKQLCQRILHLSAVRNLFHSKKAQASKPKKGPTTKHPFTNKPKTKLQQPSKKKTQRTTEAESCYCSVCQEDKVKDMQLWVVCANFYHEECVGLTASVKDVFICPNCGRGTPPSGDANMALGSILRGVEVSSQGLNLYLHSRVARPSLDCRSPNLMPGTIQHCNR</sequence>
<evidence type="ECO:0000256" key="2">
    <source>
        <dbReference type="ARBA" id="ARBA00022771"/>
    </source>
</evidence>